<evidence type="ECO:0000313" key="3">
    <source>
        <dbReference type="Proteomes" id="UP000724874"/>
    </source>
</evidence>
<comment type="caution">
    <text evidence="2">The sequence shown here is derived from an EMBL/GenBank/DDBJ whole genome shotgun (WGS) entry which is preliminary data.</text>
</comment>
<evidence type="ECO:0000313" key="2">
    <source>
        <dbReference type="EMBL" id="KAF8888441.1"/>
    </source>
</evidence>
<dbReference type="EMBL" id="JADNYJ010000084">
    <property type="protein sequence ID" value="KAF8888441.1"/>
    <property type="molecule type" value="Genomic_DNA"/>
</dbReference>
<keyword evidence="1" id="KW-1133">Transmembrane helix</keyword>
<keyword evidence="1" id="KW-0472">Membrane</keyword>
<proteinExistence type="predicted"/>
<organism evidence="2 3">
    <name type="scientific">Gymnopilus junonius</name>
    <name type="common">Spectacular rustgill mushroom</name>
    <name type="synonym">Gymnopilus spectabilis subsp. junonius</name>
    <dbReference type="NCBI Taxonomy" id="109634"/>
    <lineage>
        <taxon>Eukaryota</taxon>
        <taxon>Fungi</taxon>
        <taxon>Dikarya</taxon>
        <taxon>Basidiomycota</taxon>
        <taxon>Agaricomycotina</taxon>
        <taxon>Agaricomycetes</taxon>
        <taxon>Agaricomycetidae</taxon>
        <taxon>Agaricales</taxon>
        <taxon>Agaricineae</taxon>
        <taxon>Hymenogastraceae</taxon>
        <taxon>Gymnopilus</taxon>
    </lineage>
</organism>
<sequence>MAQAPALLIDDSNPQIRYICFSYSELAAKSYYNSTWTTSAVGDYCGNGWFSYTFQGTGIRVAASVLAPSTNFSVRLDDADFVPQTGQGSYISPILPDGEHTITYSLPQIISPFHLWTTWRSTVGDSLQFEFEGSSISVYGIAVNISEGSIIANYAIDNGASTPSGLPPVYHRFHPFVQLFHADLEPGTHTLALNVTQIQSNQALGVDLFTYNASFSDVSSSSSISSSKPKLNAGSKAGITVGVLAFAAIVAFLLLSYAGVEAGDRKSSFPLQTGKQTYPF</sequence>
<accession>A0A9P5NHG2</accession>
<evidence type="ECO:0000256" key="1">
    <source>
        <dbReference type="SAM" id="Phobius"/>
    </source>
</evidence>
<name>A0A9P5NHG2_GYMJU</name>
<dbReference type="AlphaFoldDB" id="A0A9P5NHG2"/>
<feature type="transmembrane region" description="Helical" evidence="1">
    <location>
        <begin position="237"/>
        <end position="260"/>
    </location>
</feature>
<keyword evidence="3" id="KW-1185">Reference proteome</keyword>
<keyword evidence="1" id="KW-0812">Transmembrane</keyword>
<gene>
    <name evidence="2" type="ORF">CPB84DRAFT_1786068</name>
</gene>
<dbReference type="Proteomes" id="UP000724874">
    <property type="component" value="Unassembled WGS sequence"/>
</dbReference>
<protein>
    <submittedName>
        <fullName evidence="2">Uncharacterized protein</fullName>
    </submittedName>
</protein>
<dbReference type="OrthoDB" id="3052647at2759"/>
<dbReference type="Gene3D" id="2.60.120.260">
    <property type="entry name" value="Galactose-binding domain-like"/>
    <property type="match status" value="2"/>
</dbReference>
<reference evidence="2" key="1">
    <citation type="submission" date="2020-11" db="EMBL/GenBank/DDBJ databases">
        <authorList>
            <consortium name="DOE Joint Genome Institute"/>
            <person name="Ahrendt S."/>
            <person name="Riley R."/>
            <person name="Andreopoulos W."/>
            <person name="LaButti K."/>
            <person name="Pangilinan J."/>
            <person name="Ruiz-duenas F.J."/>
            <person name="Barrasa J.M."/>
            <person name="Sanchez-Garcia M."/>
            <person name="Camarero S."/>
            <person name="Miyauchi S."/>
            <person name="Serrano A."/>
            <person name="Linde D."/>
            <person name="Babiker R."/>
            <person name="Drula E."/>
            <person name="Ayuso-Fernandez I."/>
            <person name="Pacheco R."/>
            <person name="Padilla G."/>
            <person name="Ferreira P."/>
            <person name="Barriuso J."/>
            <person name="Kellner H."/>
            <person name="Castanera R."/>
            <person name="Alfaro M."/>
            <person name="Ramirez L."/>
            <person name="Pisabarro A.G."/>
            <person name="Kuo A."/>
            <person name="Tritt A."/>
            <person name="Lipzen A."/>
            <person name="He G."/>
            <person name="Yan M."/>
            <person name="Ng V."/>
            <person name="Cullen D."/>
            <person name="Martin F."/>
            <person name="Rosso M.-N."/>
            <person name="Henrissat B."/>
            <person name="Hibbett D."/>
            <person name="Martinez A.T."/>
            <person name="Grigoriev I.V."/>
        </authorList>
    </citation>
    <scope>NUCLEOTIDE SEQUENCE</scope>
    <source>
        <strain evidence="2">AH 44721</strain>
    </source>
</reference>